<dbReference type="SUPFAM" id="SSF56801">
    <property type="entry name" value="Acetyl-CoA synthetase-like"/>
    <property type="match status" value="1"/>
</dbReference>
<organism evidence="2 3">
    <name type="scientific">Marasmius tenuissimus</name>
    <dbReference type="NCBI Taxonomy" id="585030"/>
    <lineage>
        <taxon>Eukaryota</taxon>
        <taxon>Fungi</taxon>
        <taxon>Dikarya</taxon>
        <taxon>Basidiomycota</taxon>
        <taxon>Agaricomycotina</taxon>
        <taxon>Agaricomycetes</taxon>
        <taxon>Agaricomycetidae</taxon>
        <taxon>Agaricales</taxon>
        <taxon>Marasmiineae</taxon>
        <taxon>Marasmiaceae</taxon>
        <taxon>Marasmius</taxon>
    </lineage>
</organism>
<dbReference type="Pfam" id="PF00501">
    <property type="entry name" value="AMP-binding"/>
    <property type="match status" value="1"/>
</dbReference>
<dbReference type="Gene3D" id="3.40.50.12780">
    <property type="entry name" value="N-terminal domain of ligase-like"/>
    <property type="match status" value="1"/>
</dbReference>
<protein>
    <recommendedName>
        <fullName evidence="1">AMP-dependent synthetase/ligase domain-containing protein</fullName>
    </recommendedName>
</protein>
<evidence type="ECO:0000259" key="1">
    <source>
        <dbReference type="Pfam" id="PF00501"/>
    </source>
</evidence>
<sequence>MSTIQHSNSVLKTPLTNLKRAATLWPSETAFKVPIVHSTPGHERGQKITGYSNVTYTQLFNDIEATAQYWYDRLTSEGLNGGCKEVIGVCLEGNRYTDVVHIYALMRAGYVPQTFSLFPDALEALNHLLNASGARALVYQRGVYDRVAGLKSMNPTLKIIPTPATIAQVQDYGSMPHIPNTDSEDPTSTQIIFHTSGSTSGLPKAVRYSARLIDVLITKAAVACAPQGNNQDVASWV</sequence>
<evidence type="ECO:0000313" key="3">
    <source>
        <dbReference type="Proteomes" id="UP001437256"/>
    </source>
</evidence>
<accession>A0ABR2ZEI1</accession>
<evidence type="ECO:0000313" key="2">
    <source>
        <dbReference type="EMBL" id="KAL0060051.1"/>
    </source>
</evidence>
<reference evidence="2 3" key="1">
    <citation type="submission" date="2024-05" db="EMBL/GenBank/DDBJ databases">
        <title>A draft genome resource for the thread blight pathogen Marasmius tenuissimus strain MS-2.</title>
        <authorList>
            <person name="Yulfo-Soto G.E."/>
            <person name="Baruah I.K."/>
            <person name="Amoako-Attah I."/>
            <person name="Bukari Y."/>
            <person name="Meinhardt L.W."/>
            <person name="Bailey B.A."/>
            <person name="Cohen S.P."/>
        </authorList>
    </citation>
    <scope>NUCLEOTIDE SEQUENCE [LARGE SCALE GENOMIC DNA]</scope>
    <source>
        <strain evidence="2 3">MS-2</strain>
    </source>
</reference>
<dbReference type="EMBL" id="JBBXMP010000195">
    <property type="protein sequence ID" value="KAL0060051.1"/>
    <property type="molecule type" value="Genomic_DNA"/>
</dbReference>
<dbReference type="InterPro" id="IPR042099">
    <property type="entry name" value="ANL_N_sf"/>
</dbReference>
<keyword evidence="3" id="KW-1185">Reference proteome</keyword>
<feature type="domain" description="AMP-dependent synthetase/ligase" evidence="1">
    <location>
        <begin position="49"/>
        <end position="213"/>
    </location>
</feature>
<name>A0ABR2ZEI1_9AGAR</name>
<comment type="caution">
    <text evidence="2">The sequence shown here is derived from an EMBL/GenBank/DDBJ whole genome shotgun (WGS) entry which is preliminary data.</text>
</comment>
<dbReference type="Proteomes" id="UP001437256">
    <property type="component" value="Unassembled WGS sequence"/>
</dbReference>
<gene>
    <name evidence="2" type="ORF">AAF712_013174</name>
</gene>
<dbReference type="InterPro" id="IPR000873">
    <property type="entry name" value="AMP-dep_synth/lig_dom"/>
</dbReference>
<proteinExistence type="predicted"/>